<name>A0A3M7Q3H7_BRAPC</name>
<proteinExistence type="predicted"/>
<protein>
    <submittedName>
        <fullName evidence="1">Uncharacterized protein</fullName>
    </submittedName>
</protein>
<comment type="caution">
    <text evidence="1">The sequence shown here is derived from an EMBL/GenBank/DDBJ whole genome shotgun (WGS) entry which is preliminary data.</text>
</comment>
<gene>
    <name evidence="1" type="ORF">BpHYR1_030859</name>
</gene>
<accession>A0A3M7Q3H7</accession>
<dbReference type="EMBL" id="REGN01007676">
    <property type="protein sequence ID" value="RNA05555.1"/>
    <property type="molecule type" value="Genomic_DNA"/>
</dbReference>
<sequence>MTDYFYGFYTWKGCFPESETNITKEILKIFFFNPDSFFSTLILAKIIRLLGTGIRFKSIKISKIFYNFGYDKTLRGELKQNKELPHTDLSRPHQVQLVYVHEPPNPP</sequence>
<organism evidence="1 2">
    <name type="scientific">Brachionus plicatilis</name>
    <name type="common">Marine rotifer</name>
    <name type="synonym">Brachionus muelleri</name>
    <dbReference type="NCBI Taxonomy" id="10195"/>
    <lineage>
        <taxon>Eukaryota</taxon>
        <taxon>Metazoa</taxon>
        <taxon>Spiralia</taxon>
        <taxon>Gnathifera</taxon>
        <taxon>Rotifera</taxon>
        <taxon>Eurotatoria</taxon>
        <taxon>Monogononta</taxon>
        <taxon>Pseudotrocha</taxon>
        <taxon>Ploima</taxon>
        <taxon>Brachionidae</taxon>
        <taxon>Brachionus</taxon>
    </lineage>
</organism>
<dbReference type="AlphaFoldDB" id="A0A3M7Q3H7"/>
<dbReference type="Proteomes" id="UP000276133">
    <property type="component" value="Unassembled WGS sequence"/>
</dbReference>
<evidence type="ECO:0000313" key="1">
    <source>
        <dbReference type="EMBL" id="RNA05555.1"/>
    </source>
</evidence>
<evidence type="ECO:0000313" key="2">
    <source>
        <dbReference type="Proteomes" id="UP000276133"/>
    </source>
</evidence>
<keyword evidence="2" id="KW-1185">Reference proteome</keyword>
<reference evidence="1 2" key="1">
    <citation type="journal article" date="2018" name="Sci. Rep.">
        <title>Genomic signatures of local adaptation to the degree of environmental predictability in rotifers.</title>
        <authorList>
            <person name="Franch-Gras L."/>
            <person name="Hahn C."/>
            <person name="Garcia-Roger E.M."/>
            <person name="Carmona M.J."/>
            <person name="Serra M."/>
            <person name="Gomez A."/>
        </authorList>
    </citation>
    <scope>NUCLEOTIDE SEQUENCE [LARGE SCALE GENOMIC DNA]</scope>
    <source>
        <strain evidence="1">HYR1</strain>
    </source>
</reference>